<feature type="compositionally biased region" description="Low complexity" evidence="8">
    <location>
        <begin position="344"/>
        <end position="367"/>
    </location>
</feature>
<dbReference type="PANTHER" id="PTHR43289:SF6">
    <property type="entry name" value="SERINE_THREONINE-PROTEIN KINASE NEKL-3"/>
    <property type="match status" value="1"/>
</dbReference>
<comment type="caution">
    <text evidence="11">The sequence shown here is derived from an EMBL/GenBank/DDBJ whole genome shotgun (WGS) entry which is preliminary data.</text>
</comment>
<evidence type="ECO:0000256" key="5">
    <source>
        <dbReference type="ARBA" id="ARBA00022777"/>
    </source>
</evidence>
<dbReference type="InterPro" id="IPR008271">
    <property type="entry name" value="Ser/Thr_kinase_AS"/>
</dbReference>
<dbReference type="InterPro" id="IPR017441">
    <property type="entry name" value="Protein_kinase_ATP_BS"/>
</dbReference>
<keyword evidence="2" id="KW-0723">Serine/threonine-protein kinase</keyword>
<keyword evidence="9" id="KW-0472">Membrane</keyword>
<name>A0A840F220_9ACTN</name>
<gene>
    <name evidence="11" type="ORF">BKA16_001991</name>
</gene>
<dbReference type="Gene3D" id="1.10.510.10">
    <property type="entry name" value="Transferase(Phosphotransferase) domain 1"/>
    <property type="match status" value="1"/>
</dbReference>
<dbReference type="GO" id="GO:0004674">
    <property type="term" value="F:protein serine/threonine kinase activity"/>
    <property type="evidence" value="ECO:0007669"/>
    <property type="project" value="UniProtKB-KW"/>
</dbReference>
<dbReference type="EMBL" id="JACIFP010000001">
    <property type="protein sequence ID" value="MBB4135439.1"/>
    <property type="molecule type" value="Genomic_DNA"/>
</dbReference>
<organism evidence="11 12">
    <name type="scientific">Gordonia humi</name>
    <dbReference type="NCBI Taxonomy" id="686429"/>
    <lineage>
        <taxon>Bacteria</taxon>
        <taxon>Bacillati</taxon>
        <taxon>Actinomycetota</taxon>
        <taxon>Actinomycetes</taxon>
        <taxon>Mycobacteriales</taxon>
        <taxon>Gordoniaceae</taxon>
        <taxon>Gordonia</taxon>
    </lineage>
</organism>
<evidence type="ECO:0000256" key="9">
    <source>
        <dbReference type="SAM" id="Phobius"/>
    </source>
</evidence>
<evidence type="ECO:0000256" key="4">
    <source>
        <dbReference type="ARBA" id="ARBA00022741"/>
    </source>
</evidence>
<feature type="binding site" evidence="7">
    <location>
        <position position="43"/>
    </location>
    <ligand>
        <name>ATP</name>
        <dbReference type="ChEBI" id="CHEBI:30616"/>
    </ligand>
</feature>
<reference evidence="11 12" key="1">
    <citation type="submission" date="2020-08" db="EMBL/GenBank/DDBJ databases">
        <title>Sequencing the genomes of 1000 actinobacteria strains.</title>
        <authorList>
            <person name="Klenk H.-P."/>
        </authorList>
    </citation>
    <scope>NUCLEOTIDE SEQUENCE [LARGE SCALE GENOMIC DNA]</scope>
    <source>
        <strain evidence="11 12">DSM 45298</strain>
    </source>
</reference>
<dbReference type="CDD" id="cd14014">
    <property type="entry name" value="STKc_PknB_like"/>
    <property type="match status" value="1"/>
</dbReference>
<keyword evidence="5 11" id="KW-0418">Kinase</keyword>
<feature type="domain" description="Protein kinase" evidence="10">
    <location>
        <begin position="14"/>
        <end position="274"/>
    </location>
</feature>
<dbReference type="Pfam" id="PF00069">
    <property type="entry name" value="Pkinase"/>
    <property type="match status" value="1"/>
</dbReference>
<keyword evidence="12" id="KW-1185">Reference proteome</keyword>
<evidence type="ECO:0000313" key="12">
    <source>
        <dbReference type="Proteomes" id="UP000551501"/>
    </source>
</evidence>
<dbReference type="SUPFAM" id="SSF56112">
    <property type="entry name" value="Protein kinase-like (PK-like)"/>
    <property type="match status" value="1"/>
</dbReference>
<evidence type="ECO:0000313" key="11">
    <source>
        <dbReference type="EMBL" id="MBB4135439.1"/>
    </source>
</evidence>
<accession>A0A840F220</accession>
<dbReference type="PROSITE" id="PS00108">
    <property type="entry name" value="PROTEIN_KINASE_ST"/>
    <property type="match status" value="1"/>
</dbReference>
<evidence type="ECO:0000256" key="2">
    <source>
        <dbReference type="ARBA" id="ARBA00022527"/>
    </source>
</evidence>
<evidence type="ECO:0000259" key="10">
    <source>
        <dbReference type="PROSITE" id="PS50011"/>
    </source>
</evidence>
<dbReference type="PANTHER" id="PTHR43289">
    <property type="entry name" value="MITOGEN-ACTIVATED PROTEIN KINASE KINASE KINASE 20-RELATED"/>
    <property type="match status" value="1"/>
</dbReference>
<dbReference type="EC" id="2.7.11.1" evidence="1"/>
<dbReference type="RefSeq" id="WP_183370483.1">
    <property type="nucleotide sequence ID" value="NZ_BAABHL010000065.1"/>
</dbReference>
<keyword evidence="4 7" id="KW-0547">Nucleotide-binding</keyword>
<dbReference type="AlphaFoldDB" id="A0A840F220"/>
<dbReference type="SMART" id="SM00220">
    <property type="entry name" value="S_TKc"/>
    <property type="match status" value="1"/>
</dbReference>
<evidence type="ECO:0000256" key="7">
    <source>
        <dbReference type="PROSITE-ProRule" id="PRU10141"/>
    </source>
</evidence>
<feature type="compositionally biased region" description="Polar residues" evidence="8">
    <location>
        <begin position="321"/>
        <end position="333"/>
    </location>
</feature>
<proteinExistence type="predicted"/>
<dbReference type="PROSITE" id="PS00107">
    <property type="entry name" value="PROTEIN_KINASE_ATP"/>
    <property type="match status" value="1"/>
</dbReference>
<dbReference type="InterPro" id="IPR000719">
    <property type="entry name" value="Prot_kinase_dom"/>
</dbReference>
<evidence type="ECO:0000256" key="3">
    <source>
        <dbReference type="ARBA" id="ARBA00022679"/>
    </source>
</evidence>
<evidence type="ECO:0000256" key="8">
    <source>
        <dbReference type="SAM" id="MobiDB-lite"/>
    </source>
</evidence>
<dbReference type="InterPro" id="IPR011009">
    <property type="entry name" value="Kinase-like_dom_sf"/>
</dbReference>
<evidence type="ECO:0000256" key="6">
    <source>
        <dbReference type="ARBA" id="ARBA00022840"/>
    </source>
</evidence>
<keyword evidence="9" id="KW-0812">Transmembrane</keyword>
<dbReference type="Proteomes" id="UP000551501">
    <property type="component" value="Unassembled WGS sequence"/>
</dbReference>
<keyword evidence="9" id="KW-1133">Transmembrane helix</keyword>
<sequence>MATPDESGSTLGPYRLVRLLGRGGMGEVYEAVDEVKDRTVALKILPAHLADDEGFRARFLRESQTVARLGDPHVVPIHDYGEIDGRLFLDMRIVRGRDLRSIIDDGPLPPGRAVAIIAQIAGALDAAHSSGLLHRDVKPDNILVDENDFAYLVDFGIAQTAGATRLTQTGTAIGSFAYMAPERFGDADLTPASDVYSLACVLYETITGSPPFAVTSIEQIISGHLSRPVPPTGTVLDPVIAAGSMKDRAARIPSCGAFADAARGALAGQYAPTLVAPSAQYVPLPPESHRGKIALIAALAAVVVAAVATGTWFAVRGTDQGAPTTAADTSTLLEPSADPPPPLTTTVTGTPAPTVTRPTITETTTPTRGAGDLGLSTPITSPPCDGRTVTFVYNAVDPGTYVQEVATALARHPGSSYLRTDRSCSSLRQHLNGNPVYAVYLAGSSLAETCRIKAEVGGDAYARRLDDVTAVGVDVC</sequence>
<evidence type="ECO:0000256" key="1">
    <source>
        <dbReference type="ARBA" id="ARBA00012513"/>
    </source>
</evidence>
<feature type="region of interest" description="Disordered" evidence="8">
    <location>
        <begin position="318"/>
        <end position="379"/>
    </location>
</feature>
<dbReference type="Gene3D" id="3.30.200.20">
    <property type="entry name" value="Phosphorylase Kinase, domain 1"/>
    <property type="match status" value="1"/>
</dbReference>
<keyword evidence="6 7" id="KW-0067">ATP-binding</keyword>
<keyword evidence="3 11" id="KW-0808">Transferase</keyword>
<protein>
    <recommendedName>
        <fullName evidence="1">non-specific serine/threonine protein kinase</fullName>
        <ecNumber evidence="1">2.7.11.1</ecNumber>
    </recommendedName>
</protein>
<feature type="transmembrane region" description="Helical" evidence="9">
    <location>
        <begin position="293"/>
        <end position="315"/>
    </location>
</feature>
<dbReference type="FunFam" id="3.30.200.20:FF:000348">
    <property type="entry name" value="Serine/threonine protein kinase"/>
    <property type="match status" value="1"/>
</dbReference>
<dbReference type="PROSITE" id="PS50011">
    <property type="entry name" value="PROTEIN_KINASE_DOM"/>
    <property type="match status" value="1"/>
</dbReference>
<dbReference type="GO" id="GO:0005524">
    <property type="term" value="F:ATP binding"/>
    <property type="evidence" value="ECO:0007669"/>
    <property type="project" value="UniProtKB-UniRule"/>
</dbReference>